<dbReference type="Proteomes" id="UP000739565">
    <property type="component" value="Unassembled WGS sequence"/>
</dbReference>
<dbReference type="Pfam" id="PF11911">
    <property type="entry name" value="DUF3429"/>
    <property type="match status" value="1"/>
</dbReference>
<keyword evidence="1" id="KW-1133">Transmembrane helix</keyword>
<evidence type="ECO:0000256" key="1">
    <source>
        <dbReference type="SAM" id="Phobius"/>
    </source>
</evidence>
<sequence>MSDLLSSANRPLPTRIPRAALLPGLLGLTPFWALALSTLAGTGIDPLLALTALIMYGAIILSFVGALWWGLAIHAPANAPRDTLFVWSVIPALIGWFATLALPDVGLRMLMAGLALQWVLDGMLMRKVPELIPSWMFRLRTMLTFGALGALGLAWWQLV</sequence>
<dbReference type="InterPro" id="IPR021836">
    <property type="entry name" value="DUF3429"/>
</dbReference>
<feature type="transmembrane region" description="Helical" evidence="1">
    <location>
        <begin position="84"/>
        <end position="102"/>
    </location>
</feature>
<keyword evidence="3" id="KW-1185">Reference proteome</keyword>
<feature type="transmembrane region" description="Helical" evidence="1">
    <location>
        <begin position="47"/>
        <end position="72"/>
    </location>
</feature>
<accession>A0A953N6Q9</accession>
<gene>
    <name evidence="2" type="ORF">KZZ10_04700</name>
</gene>
<dbReference type="EMBL" id="JAHXRI010000006">
    <property type="protein sequence ID" value="MBZ1349937.1"/>
    <property type="molecule type" value="Genomic_DNA"/>
</dbReference>
<organism evidence="2 3">
    <name type="scientific">Zwartia hollandica</name>
    <dbReference type="NCBI Taxonomy" id="324606"/>
    <lineage>
        <taxon>Bacteria</taxon>
        <taxon>Pseudomonadati</taxon>
        <taxon>Pseudomonadota</taxon>
        <taxon>Betaproteobacteria</taxon>
        <taxon>Burkholderiales</taxon>
        <taxon>Alcaligenaceae</taxon>
        <taxon>Zwartia</taxon>
    </lineage>
</organism>
<proteinExistence type="predicted"/>
<dbReference type="PANTHER" id="PTHR15887:SF1">
    <property type="entry name" value="TRANSMEMBRANE PROTEIN 69"/>
    <property type="match status" value="1"/>
</dbReference>
<dbReference type="RefSeq" id="WP_259660347.1">
    <property type="nucleotide sequence ID" value="NZ_JAHXRI010000006.1"/>
</dbReference>
<evidence type="ECO:0000313" key="3">
    <source>
        <dbReference type="Proteomes" id="UP000739565"/>
    </source>
</evidence>
<feature type="transmembrane region" description="Helical" evidence="1">
    <location>
        <begin position="137"/>
        <end position="158"/>
    </location>
</feature>
<keyword evidence="1" id="KW-0472">Membrane</keyword>
<name>A0A953N6Q9_9BURK</name>
<dbReference type="PANTHER" id="PTHR15887">
    <property type="entry name" value="TRANSMEMBRANE PROTEIN 69"/>
    <property type="match status" value="1"/>
</dbReference>
<protein>
    <submittedName>
        <fullName evidence="2">DUF3429 domain-containing protein</fullName>
    </submittedName>
</protein>
<comment type="caution">
    <text evidence="2">The sequence shown here is derived from an EMBL/GenBank/DDBJ whole genome shotgun (WGS) entry which is preliminary data.</text>
</comment>
<evidence type="ECO:0000313" key="2">
    <source>
        <dbReference type="EMBL" id="MBZ1349937.1"/>
    </source>
</evidence>
<feature type="transmembrane region" description="Helical" evidence="1">
    <location>
        <begin position="20"/>
        <end position="41"/>
    </location>
</feature>
<keyword evidence="1" id="KW-0812">Transmembrane</keyword>
<reference evidence="2" key="1">
    <citation type="submission" date="2021-07" db="EMBL/GenBank/DDBJ databases">
        <title>New genus and species of the family Alcaligenaceae.</title>
        <authorList>
            <person name="Hahn M.W."/>
        </authorList>
    </citation>
    <scope>NUCLEOTIDE SEQUENCE</scope>
    <source>
        <strain evidence="2">LF4-65</strain>
    </source>
</reference>
<dbReference type="AlphaFoldDB" id="A0A953N6Q9"/>